<gene>
    <name evidence="1" type="ORF">T05_15866</name>
</gene>
<proteinExistence type="predicted"/>
<evidence type="ECO:0000313" key="2">
    <source>
        <dbReference type="Proteomes" id="UP000055048"/>
    </source>
</evidence>
<dbReference type="EMBL" id="JYDJ01003025">
    <property type="protein sequence ID" value="KRX29739.1"/>
    <property type="molecule type" value="Genomic_DNA"/>
</dbReference>
<dbReference type="AlphaFoldDB" id="A0A0V0SSX0"/>
<reference evidence="1 2" key="1">
    <citation type="submission" date="2015-01" db="EMBL/GenBank/DDBJ databases">
        <title>Evolution of Trichinella species and genotypes.</title>
        <authorList>
            <person name="Korhonen P.K."/>
            <person name="Edoardo P."/>
            <person name="Giuseppe L.R."/>
            <person name="Gasser R.B."/>
        </authorList>
    </citation>
    <scope>NUCLEOTIDE SEQUENCE [LARGE SCALE GENOMIC DNA]</scope>
    <source>
        <strain evidence="1">ISS417</strain>
    </source>
</reference>
<sequence length="55" mass="6354">MYLTVSSIINYLSVILILKSNSLLEVHHLCEMRFLFIPLTTLKLCCSQAGYYQLD</sequence>
<organism evidence="1 2">
    <name type="scientific">Trichinella murrelli</name>
    <dbReference type="NCBI Taxonomy" id="144512"/>
    <lineage>
        <taxon>Eukaryota</taxon>
        <taxon>Metazoa</taxon>
        <taxon>Ecdysozoa</taxon>
        <taxon>Nematoda</taxon>
        <taxon>Enoplea</taxon>
        <taxon>Dorylaimia</taxon>
        <taxon>Trichinellida</taxon>
        <taxon>Trichinellidae</taxon>
        <taxon>Trichinella</taxon>
    </lineage>
</organism>
<keyword evidence="2" id="KW-1185">Reference proteome</keyword>
<dbReference type="Proteomes" id="UP000055048">
    <property type="component" value="Unassembled WGS sequence"/>
</dbReference>
<name>A0A0V0SSX0_9BILA</name>
<evidence type="ECO:0000313" key="1">
    <source>
        <dbReference type="EMBL" id="KRX29739.1"/>
    </source>
</evidence>
<comment type="caution">
    <text evidence="1">The sequence shown here is derived from an EMBL/GenBank/DDBJ whole genome shotgun (WGS) entry which is preliminary data.</text>
</comment>
<protein>
    <submittedName>
        <fullName evidence="1">Uncharacterized protein</fullName>
    </submittedName>
</protein>
<accession>A0A0V0SSX0</accession>